<dbReference type="Pfam" id="PF00005">
    <property type="entry name" value="ABC_tran"/>
    <property type="match status" value="1"/>
</dbReference>
<dbReference type="Proteomes" id="UP000029052">
    <property type="component" value="Unassembled WGS sequence"/>
</dbReference>
<reference evidence="4 5" key="1">
    <citation type="submission" date="2014-03" db="EMBL/GenBank/DDBJ databases">
        <title>Genomics of Bifidobacteria.</title>
        <authorList>
            <person name="Ventura M."/>
            <person name="Milani C."/>
            <person name="Lugli G.A."/>
        </authorList>
    </citation>
    <scope>NUCLEOTIDE SEQUENCE [LARGE SCALE GENOMIC DNA]</scope>
    <source>
        <strain evidence="4 5">LMG 11591</strain>
    </source>
</reference>
<keyword evidence="5" id="KW-1185">Reference proteome</keyword>
<gene>
    <name evidence="4" type="ORF">BMAGN_1399</name>
</gene>
<accession>A0A087B834</accession>
<name>A0A087B834_9BIFI</name>
<protein>
    <submittedName>
        <fullName evidence="4">Putative ABC transporter, ATP-binding protein</fullName>
        <ecNumber evidence="4">3.6.3.17</ecNumber>
    </submittedName>
</protein>
<sequence length="302" mass="32995">MTDTTNHTDDSKDQIAESIDYEVTFDDDPDTAIPAEHTEITEISETPDMSDNDTSAQAASRLDHEMEAEKRDVRESVFKSYPLYSFQNVTLVERKSGTAVLDGVNFECQAGRAYAILVPDDNPLMHTMLLSVMCGITLPSSGHVLSKSTSFAEMAPAEIRGYRLGLVMPQFPIRADLTAEQNLLYAMDASNRNFLNTKSVIARDLLKKVGFGTSDSAVTSNGTKAGKLPPLEMMRVSVARAISRDPEIVIADEPCATLSGEDSDTMIKLLKAQTHGHNKSRAVIVVTEDPQVARKVGNVIKL</sequence>
<proteinExistence type="inferred from homology"/>
<dbReference type="InterPro" id="IPR027417">
    <property type="entry name" value="P-loop_NTPase"/>
</dbReference>
<comment type="similarity">
    <text evidence="1">Belongs to the ABC transporter superfamily.</text>
</comment>
<dbReference type="GO" id="GO:0016887">
    <property type="term" value="F:ATP hydrolysis activity"/>
    <property type="evidence" value="ECO:0007669"/>
    <property type="project" value="InterPro"/>
</dbReference>
<feature type="compositionally biased region" description="Polar residues" evidence="2">
    <location>
        <begin position="41"/>
        <end position="58"/>
    </location>
</feature>
<keyword evidence="4" id="KW-0547">Nucleotide-binding</keyword>
<dbReference type="RefSeq" id="WP_022860174.1">
    <property type="nucleotide sequence ID" value="NZ_JGZB01000011.1"/>
</dbReference>
<keyword evidence="4" id="KW-0067">ATP-binding</keyword>
<dbReference type="PANTHER" id="PTHR24220:SF689">
    <property type="entry name" value="LIPOPROTEIN-RELEASING SYSTEM ATP-BINDING PROTEIN LOLD"/>
    <property type="match status" value="1"/>
</dbReference>
<evidence type="ECO:0000313" key="5">
    <source>
        <dbReference type="Proteomes" id="UP000029052"/>
    </source>
</evidence>
<dbReference type="InterPro" id="IPR015854">
    <property type="entry name" value="ABC_transpr_LolD-like"/>
</dbReference>
<dbReference type="PANTHER" id="PTHR24220">
    <property type="entry name" value="IMPORT ATP-BINDING PROTEIN"/>
    <property type="match status" value="1"/>
</dbReference>
<evidence type="ECO:0000256" key="1">
    <source>
        <dbReference type="ARBA" id="ARBA00005417"/>
    </source>
</evidence>
<dbReference type="SUPFAM" id="SSF52540">
    <property type="entry name" value="P-loop containing nucleoside triphosphate hydrolases"/>
    <property type="match status" value="1"/>
</dbReference>
<evidence type="ECO:0000259" key="3">
    <source>
        <dbReference type="PROSITE" id="PS50893"/>
    </source>
</evidence>
<dbReference type="GO" id="GO:0005886">
    <property type="term" value="C:plasma membrane"/>
    <property type="evidence" value="ECO:0007669"/>
    <property type="project" value="TreeGrafter"/>
</dbReference>
<evidence type="ECO:0000256" key="2">
    <source>
        <dbReference type="SAM" id="MobiDB-lite"/>
    </source>
</evidence>
<comment type="caution">
    <text evidence="4">The sequence shown here is derived from an EMBL/GenBank/DDBJ whole genome shotgun (WGS) entry which is preliminary data.</text>
</comment>
<dbReference type="InterPro" id="IPR003439">
    <property type="entry name" value="ABC_transporter-like_ATP-bd"/>
</dbReference>
<dbReference type="GO" id="GO:0022857">
    <property type="term" value="F:transmembrane transporter activity"/>
    <property type="evidence" value="ECO:0007669"/>
    <property type="project" value="TreeGrafter"/>
</dbReference>
<feature type="domain" description="ABC transporter" evidence="3">
    <location>
        <begin position="84"/>
        <end position="302"/>
    </location>
</feature>
<dbReference type="eggNOG" id="COG1136">
    <property type="taxonomic scope" value="Bacteria"/>
</dbReference>
<dbReference type="EC" id="3.6.3.17" evidence="4"/>
<dbReference type="EMBL" id="JGZB01000011">
    <property type="protein sequence ID" value="KFI67184.1"/>
    <property type="molecule type" value="Genomic_DNA"/>
</dbReference>
<feature type="region of interest" description="Disordered" evidence="2">
    <location>
        <begin position="22"/>
        <end position="66"/>
    </location>
</feature>
<dbReference type="GO" id="GO:0005524">
    <property type="term" value="F:ATP binding"/>
    <property type="evidence" value="ECO:0007669"/>
    <property type="project" value="UniProtKB-KW"/>
</dbReference>
<keyword evidence="4" id="KW-0378">Hydrolase</keyword>
<organism evidence="4 5">
    <name type="scientific">Bifidobacterium magnum</name>
    <dbReference type="NCBI Taxonomy" id="1692"/>
    <lineage>
        <taxon>Bacteria</taxon>
        <taxon>Bacillati</taxon>
        <taxon>Actinomycetota</taxon>
        <taxon>Actinomycetes</taxon>
        <taxon>Bifidobacteriales</taxon>
        <taxon>Bifidobacteriaceae</taxon>
        <taxon>Bifidobacterium</taxon>
    </lineage>
</organism>
<dbReference type="Gene3D" id="3.40.50.300">
    <property type="entry name" value="P-loop containing nucleotide triphosphate hydrolases"/>
    <property type="match status" value="1"/>
</dbReference>
<evidence type="ECO:0000313" key="4">
    <source>
        <dbReference type="EMBL" id="KFI67184.1"/>
    </source>
</evidence>
<dbReference type="STRING" id="1692.BMAGN_1399"/>
<dbReference type="AlphaFoldDB" id="A0A087B834"/>
<dbReference type="PROSITE" id="PS50893">
    <property type="entry name" value="ABC_TRANSPORTER_2"/>
    <property type="match status" value="1"/>
</dbReference>